<accession>A0A563VVF3</accession>
<feature type="domain" description="Helicase HerA barrel" evidence="2">
    <location>
        <begin position="7"/>
        <end position="92"/>
    </location>
</feature>
<reference evidence="3 4" key="1">
    <citation type="submission" date="2019-01" db="EMBL/GenBank/DDBJ databases">
        <authorList>
            <person name="Brito A."/>
        </authorList>
    </citation>
    <scope>NUCLEOTIDE SEQUENCE [LARGE SCALE GENOMIC DNA]</scope>
    <source>
        <strain evidence="3">1</strain>
    </source>
</reference>
<dbReference type="Pfam" id="PF01935">
    <property type="entry name" value="DUF87"/>
    <property type="match status" value="1"/>
</dbReference>
<dbReference type="InterPro" id="IPR027417">
    <property type="entry name" value="P-loop_NTPase"/>
</dbReference>
<dbReference type="OrthoDB" id="9806951at2"/>
<dbReference type="Proteomes" id="UP000320055">
    <property type="component" value="Unassembled WGS sequence"/>
</dbReference>
<evidence type="ECO:0000259" key="1">
    <source>
        <dbReference type="Pfam" id="PF01935"/>
    </source>
</evidence>
<dbReference type="PANTHER" id="PTHR42957:SF1">
    <property type="entry name" value="HELICASE MJ1565-RELATED"/>
    <property type="match status" value="1"/>
</dbReference>
<dbReference type="Pfam" id="PF09378">
    <property type="entry name" value="HAS-barrel"/>
    <property type="match status" value="1"/>
</dbReference>
<protein>
    <submittedName>
        <fullName evidence="3">Putative ATPase</fullName>
    </submittedName>
</protein>
<dbReference type="RefSeq" id="WP_144874230.1">
    <property type="nucleotide sequence ID" value="NZ_LR214073.1"/>
</dbReference>
<evidence type="ECO:0000259" key="2">
    <source>
        <dbReference type="Pfam" id="PF09378"/>
    </source>
</evidence>
<gene>
    <name evidence="3" type="ORF">H1P_3360005</name>
</gene>
<organism evidence="3 4">
    <name type="scientific">Hyella patelloides LEGE 07179</name>
    <dbReference type="NCBI Taxonomy" id="945734"/>
    <lineage>
        <taxon>Bacteria</taxon>
        <taxon>Bacillati</taxon>
        <taxon>Cyanobacteriota</taxon>
        <taxon>Cyanophyceae</taxon>
        <taxon>Pleurocapsales</taxon>
        <taxon>Hyellaceae</taxon>
        <taxon>Hyella</taxon>
    </lineage>
</organism>
<dbReference type="EMBL" id="CAACVJ010000264">
    <property type="protein sequence ID" value="VEP15448.1"/>
    <property type="molecule type" value="Genomic_DNA"/>
</dbReference>
<keyword evidence="4" id="KW-1185">Reference proteome</keyword>
<proteinExistence type="predicted"/>
<evidence type="ECO:0000313" key="3">
    <source>
        <dbReference type="EMBL" id="VEP15448.1"/>
    </source>
</evidence>
<dbReference type="Gene3D" id="3.40.50.300">
    <property type="entry name" value="P-loop containing nucleotide triphosphate hydrolases"/>
    <property type="match status" value="2"/>
</dbReference>
<feature type="domain" description="Helicase HerA central" evidence="1">
    <location>
        <begin position="167"/>
        <end position="402"/>
    </location>
</feature>
<dbReference type="InterPro" id="IPR008571">
    <property type="entry name" value="HerA-like"/>
</dbReference>
<dbReference type="SUPFAM" id="SSF52540">
    <property type="entry name" value="P-loop containing nucleoside triphosphate hydrolases"/>
    <property type="match status" value="1"/>
</dbReference>
<dbReference type="AlphaFoldDB" id="A0A563VVF3"/>
<evidence type="ECO:0000313" key="4">
    <source>
        <dbReference type="Proteomes" id="UP000320055"/>
    </source>
</evidence>
<dbReference type="InterPro" id="IPR018538">
    <property type="entry name" value="HerA_barrel_dom"/>
</dbReference>
<dbReference type="InterPro" id="IPR002789">
    <property type="entry name" value="HerA_central"/>
</dbReference>
<sequence length="571" mass="64049">MNDLPLGSVIQGSLTKGLEVRLYPDVSVEDMRVGKFLVVQGVRSRFFCLLTDVSLGTASDRILANPPAIEDSFLRDVLAGSGTYGTIEIAPMLMFTPTATAEERKESFSVEETNNKLASLGFDTNSELQLLPVKTIPTHFSPVYEATERDFRSVFGWEDDPHRRNFAIGEPLDMDVPICIDLDRFVERSNGIFGKSGTGKSFLTRLLLSGVIKKGAAVNLMFDMHSEYGWEAMKEGKQVSTVKGLRQLFPGQVDIYTLDPESTKRRGVRDAQELYLSYDQIEIEDLKLVARELGLSDAAIDNANILFNEYGRQWIVRLLNMTNEDIKLFCESKQGHPGSIMSLQRKLLRFDTLKYIRSACPHNYIDQLIQRLDAGKNIIIEFGSQSNMLSYMLATNMITRRIHASYVKKADQFLQTKNPLDRPNQLVITIEEAHRFLDPGIVNQTIFGTIAREMRKYFVTLLVVDQRPSGIDNEVMSQIGTRVTCLLNDEKDIDAIFTGVSGGQNLRSVLAKLDSKQQALVLGHAVPMPVVVRTRAYDAQFYKEIGILDWEEEDDGAVFAAAELAKADLGF</sequence>
<dbReference type="PANTHER" id="PTHR42957">
    <property type="entry name" value="HELICASE MJ1565-RELATED"/>
    <property type="match status" value="1"/>
</dbReference>
<name>A0A563VVF3_9CYAN</name>